<dbReference type="PROSITE" id="PS51257">
    <property type="entry name" value="PROKAR_LIPOPROTEIN"/>
    <property type="match status" value="1"/>
</dbReference>
<dbReference type="RefSeq" id="WP_189399727.1">
    <property type="nucleotide sequence ID" value="NZ_BMXA01000002.1"/>
</dbReference>
<accession>A0A918RQB8</accession>
<dbReference type="EMBL" id="BMXA01000002">
    <property type="protein sequence ID" value="GHA07340.1"/>
    <property type="molecule type" value="Genomic_DNA"/>
</dbReference>
<evidence type="ECO:0000313" key="3">
    <source>
        <dbReference type="EMBL" id="GHA07340.1"/>
    </source>
</evidence>
<gene>
    <name evidence="3" type="ORF">GCM10008090_16470</name>
</gene>
<dbReference type="Proteomes" id="UP000614811">
    <property type="component" value="Unassembled WGS sequence"/>
</dbReference>
<comment type="caution">
    <text evidence="3">The sequence shown here is derived from an EMBL/GenBank/DDBJ whole genome shotgun (WGS) entry which is preliminary data.</text>
</comment>
<protein>
    <recommendedName>
        <fullName evidence="5">Chromosome partitioning protein ParB</fullName>
    </recommendedName>
</protein>
<feature type="chain" id="PRO_5037885120" description="Chromosome partitioning protein ParB" evidence="2">
    <location>
        <begin position="29"/>
        <end position="90"/>
    </location>
</feature>
<feature type="signal peptide" evidence="2">
    <location>
        <begin position="1"/>
        <end position="28"/>
    </location>
</feature>
<proteinExistence type="predicted"/>
<evidence type="ECO:0000313" key="4">
    <source>
        <dbReference type="Proteomes" id="UP000614811"/>
    </source>
</evidence>
<feature type="region of interest" description="Disordered" evidence="1">
    <location>
        <begin position="68"/>
        <end position="90"/>
    </location>
</feature>
<reference evidence="3" key="1">
    <citation type="journal article" date="2014" name="Int. J. Syst. Evol. Microbiol.">
        <title>Complete genome sequence of Corynebacterium casei LMG S-19264T (=DSM 44701T), isolated from a smear-ripened cheese.</title>
        <authorList>
            <consortium name="US DOE Joint Genome Institute (JGI-PGF)"/>
            <person name="Walter F."/>
            <person name="Albersmeier A."/>
            <person name="Kalinowski J."/>
            <person name="Ruckert C."/>
        </authorList>
    </citation>
    <scope>NUCLEOTIDE SEQUENCE</scope>
    <source>
        <strain evidence="3">KCTC 12711</strain>
    </source>
</reference>
<keyword evidence="2" id="KW-0732">Signal</keyword>
<organism evidence="3 4">
    <name type="scientific">Arenicella chitinivorans</name>
    <dbReference type="NCBI Taxonomy" id="1329800"/>
    <lineage>
        <taxon>Bacteria</taxon>
        <taxon>Pseudomonadati</taxon>
        <taxon>Pseudomonadota</taxon>
        <taxon>Gammaproteobacteria</taxon>
        <taxon>Arenicellales</taxon>
        <taxon>Arenicellaceae</taxon>
        <taxon>Arenicella</taxon>
    </lineage>
</organism>
<evidence type="ECO:0000256" key="2">
    <source>
        <dbReference type="SAM" id="SignalP"/>
    </source>
</evidence>
<evidence type="ECO:0008006" key="5">
    <source>
        <dbReference type="Google" id="ProtNLM"/>
    </source>
</evidence>
<reference evidence="3" key="2">
    <citation type="submission" date="2020-09" db="EMBL/GenBank/DDBJ databases">
        <authorList>
            <person name="Sun Q."/>
            <person name="Kim S."/>
        </authorList>
    </citation>
    <scope>NUCLEOTIDE SEQUENCE</scope>
    <source>
        <strain evidence="3">KCTC 12711</strain>
    </source>
</reference>
<keyword evidence="4" id="KW-1185">Reference proteome</keyword>
<name>A0A918RQB8_9GAMM</name>
<evidence type="ECO:0000256" key="1">
    <source>
        <dbReference type="SAM" id="MobiDB-lite"/>
    </source>
</evidence>
<sequence>MQTKHSIIRSFLLTATLAGATMSMHASAASACKGLESKACGSNSACTWVDGYERKDGRKVNAFCRTSPSAKKASKAATEKAKKSTAKKAS</sequence>
<dbReference type="AlphaFoldDB" id="A0A918RQB8"/>